<dbReference type="EMBL" id="JACDTZ010000001">
    <property type="protein sequence ID" value="MBA5244192.1"/>
    <property type="molecule type" value="Genomic_DNA"/>
</dbReference>
<dbReference type="InterPro" id="IPR028098">
    <property type="entry name" value="Glyco_trans_4-like_N"/>
</dbReference>
<dbReference type="SUPFAM" id="SSF53756">
    <property type="entry name" value="UDP-Glycosyltransferase/glycogen phosphorylase"/>
    <property type="match status" value="1"/>
</dbReference>
<dbReference type="GO" id="GO:0016758">
    <property type="term" value="F:hexosyltransferase activity"/>
    <property type="evidence" value="ECO:0007669"/>
    <property type="project" value="TreeGrafter"/>
</dbReference>
<proteinExistence type="predicted"/>
<evidence type="ECO:0000256" key="2">
    <source>
        <dbReference type="ARBA" id="ARBA00022679"/>
    </source>
</evidence>
<evidence type="ECO:0000313" key="6">
    <source>
        <dbReference type="Proteomes" id="UP000523682"/>
    </source>
</evidence>
<dbReference type="Gene3D" id="3.40.50.2000">
    <property type="entry name" value="Glycogen Phosphorylase B"/>
    <property type="match status" value="2"/>
</dbReference>
<keyword evidence="6" id="KW-1185">Reference proteome</keyword>
<dbReference type="Pfam" id="PF13579">
    <property type="entry name" value="Glyco_trans_4_4"/>
    <property type="match status" value="1"/>
</dbReference>
<evidence type="ECO:0000259" key="3">
    <source>
        <dbReference type="Pfam" id="PF00534"/>
    </source>
</evidence>
<keyword evidence="1" id="KW-0328">Glycosyltransferase</keyword>
<sequence>MGDGKIRVLVVSNYWTPQSSVPQRRWSWLTQSLVEAGYEVAVVAPGGNGQRFQKLYEAEVGTVGEDVIRVSGGAEAASITVRALKQAKVAVKSTLAAVVATRKGSLMRPDLVIGTVPAIPTVAATILIARLLKVPYAVDIRDAWPDLLQYSESWNQSTGKKSVREILLRGAPLRLASWITKWVMDKVFAEARFLISTSSKFATVLKRRYPLGPRVVVVRNLFPTRATRVSARAEGPTATGLRVLYAGKVGRAQGLENAIYAVTQAEKLGVPVELRIVGSGAAFESLRHLAHRLGANVHFYDQVGVDSLDNHYAWASTTLVHLADWLPLEMTVPSKTYELMAIGMHITSVTKGETSKLVEDLGAGIAVPPDDPIALAEKWRCLWETPELLDVSARPAQWVQVQAKASTQRLLAEIATLES</sequence>
<dbReference type="PANTHER" id="PTHR45947:SF3">
    <property type="entry name" value="SULFOQUINOVOSYL TRANSFERASE SQD2"/>
    <property type="match status" value="1"/>
</dbReference>
<dbReference type="GO" id="GO:1901137">
    <property type="term" value="P:carbohydrate derivative biosynthetic process"/>
    <property type="evidence" value="ECO:0007669"/>
    <property type="project" value="UniProtKB-ARBA"/>
</dbReference>
<protein>
    <submittedName>
        <fullName evidence="5">Glycosyltransferase family 4 protein</fullName>
    </submittedName>
</protein>
<keyword evidence="2 5" id="KW-0808">Transferase</keyword>
<dbReference type="PANTHER" id="PTHR45947">
    <property type="entry name" value="SULFOQUINOVOSYL TRANSFERASE SQD2"/>
    <property type="match status" value="1"/>
</dbReference>
<dbReference type="Pfam" id="PF00534">
    <property type="entry name" value="Glycos_transf_1"/>
    <property type="match status" value="1"/>
</dbReference>
<feature type="domain" description="Glycosyl transferase family 1" evidence="3">
    <location>
        <begin position="241"/>
        <end position="388"/>
    </location>
</feature>
<reference evidence="5 6" key="1">
    <citation type="submission" date="2020-07" db="EMBL/GenBank/DDBJ databases">
        <title>Draft genome and description of Corynebacterium haemomassiliense strain Marseile-Q3615 sp. nov.</title>
        <authorList>
            <person name="Boxberger M."/>
            <person name="La Scola B."/>
        </authorList>
    </citation>
    <scope>NUCLEOTIDE SEQUENCE [LARGE SCALE GENOMIC DNA]</scope>
    <source>
        <strain evidence="5 6">Marseille-Q3615</strain>
    </source>
</reference>
<dbReference type="AlphaFoldDB" id="A0A7W2EAP0"/>
<dbReference type="InterPro" id="IPR050194">
    <property type="entry name" value="Glycosyltransferase_grp1"/>
</dbReference>
<dbReference type="InterPro" id="IPR001296">
    <property type="entry name" value="Glyco_trans_1"/>
</dbReference>
<dbReference type="CDD" id="cd03794">
    <property type="entry name" value="GT4_WbuB-like"/>
    <property type="match status" value="1"/>
</dbReference>
<comment type="caution">
    <text evidence="5">The sequence shown here is derived from an EMBL/GenBank/DDBJ whole genome shotgun (WGS) entry which is preliminary data.</text>
</comment>
<name>A0A7W2EAP0_9CORY</name>
<evidence type="ECO:0000256" key="1">
    <source>
        <dbReference type="ARBA" id="ARBA00022676"/>
    </source>
</evidence>
<feature type="domain" description="Glycosyltransferase subfamily 4-like N-terminal" evidence="4">
    <location>
        <begin position="23"/>
        <end position="220"/>
    </location>
</feature>
<dbReference type="Proteomes" id="UP000523682">
    <property type="component" value="Unassembled WGS sequence"/>
</dbReference>
<accession>A0A7W2EAP0</accession>
<organism evidence="5 6">
    <name type="scientific">Corynebacterium haemomassiliense</name>
    <dbReference type="NCBI Taxonomy" id="2754726"/>
    <lineage>
        <taxon>Bacteria</taxon>
        <taxon>Bacillati</taxon>
        <taxon>Actinomycetota</taxon>
        <taxon>Actinomycetes</taxon>
        <taxon>Mycobacteriales</taxon>
        <taxon>Corynebacteriaceae</taxon>
        <taxon>Corynebacterium</taxon>
    </lineage>
</organism>
<gene>
    <name evidence="5" type="ORF">H0193_05070</name>
</gene>
<dbReference type="GO" id="GO:1903509">
    <property type="term" value="P:liposaccharide metabolic process"/>
    <property type="evidence" value="ECO:0007669"/>
    <property type="project" value="UniProtKB-ARBA"/>
</dbReference>
<evidence type="ECO:0000313" key="5">
    <source>
        <dbReference type="EMBL" id="MBA5244192.1"/>
    </source>
</evidence>
<evidence type="ECO:0000259" key="4">
    <source>
        <dbReference type="Pfam" id="PF13579"/>
    </source>
</evidence>